<dbReference type="EMBL" id="CP136921">
    <property type="protein sequence ID" value="WOO34022.1"/>
    <property type="molecule type" value="Genomic_DNA"/>
</dbReference>
<gene>
    <name evidence="1" type="ORF">P4826_08180</name>
</gene>
<proteinExistence type="predicted"/>
<accession>A0ABZ0J955</accession>
<sequence length="69" mass="7768">MTNESDQDMALAALLAAARDVDTLLPDSFIKASYAIQRRHQFNQDHTVSFHDLVRLVEDHVDQKQGEGS</sequence>
<dbReference type="RefSeq" id="WP_317703350.1">
    <property type="nucleotide sequence ID" value="NZ_CP136921.1"/>
</dbReference>
<name>A0ABZ0J955_9BURK</name>
<reference evidence="1 2" key="1">
    <citation type="submission" date="2023-03" db="EMBL/GenBank/DDBJ databases">
        <title>Diaphorobacter basophil sp. nov., isolated from a sewage-treatment plant.</title>
        <authorList>
            <person name="Yang K."/>
        </authorList>
    </citation>
    <scope>NUCLEOTIDE SEQUENCE [LARGE SCALE GENOMIC DNA]</scope>
    <source>
        <strain evidence="1 2">Y-1</strain>
    </source>
</reference>
<organism evidence="1 2">
    <name type="scientific">Diaphorobacter limosus</name>
    <dbReference type="NCBI Taxonomy" id="3036128"/>
    <lineage>
        <taxon>Bacteria</taxon>
        <taxon>Pseudomonadati</taxon>
        <taxon>Pseudomonadota</taxon>
        <taxon>Betaproteobacteria</taxon>
        <taxon>Burkholderiales</taxon>
        <taxon>Comamonadaceae</taxon>
        <taxon>Diaphorobacter</taxon>
    </lineage>
</organism>
<evidence type="ECO:0000313" key="1">
    <source>
        <dbReference type="EMBL" id="WOO34022.1"/>
    </source>
</evidence>
<evidence type="ECO:0000313" key="2">
    <source>
        <dbReference type="Proteomes" id="UP001303211"/>
    </source>
</evidence>
<protein>
    <submittedName>
        <fullName evidence="1">Uncharacterized protein</fullName>
    </submittedName>
</protein>
<dbReference type="Proteomes" id="UP001303211">
    <property type="component" value="Chromosome"/>
</dbReference>
<keyword evidence="2" id="KW-1185">Reference proteome</keyword>